<dbReference type="Proteomes" id="UP001207654">
    <property type="component" value="Unassembled WGS sequence"/>
</dbReference>
<evidence type="ECO:0000259" key="1">
    <source>
        <dbReference type="SMART" id="SM00563"/>
    </source>
</evidence>
<dbReference type="SMART" id="SM00563">
    <property type="entry name" value="PlsC"/>
    <property type="match status" value="1"/>
</dbReference>
<keyword evidence="2" id="KW-0808">Transferase</keyword>
<feature type="domain" description="Phospholipid/glycerol acyltransferase" evidence="1">
    <location>
        <begin position="81"/>
        <end position="199"/>
    </location>
</feature>
<evidence type="ECO:0000313" key="3">
    <source>
        <dbReference type="Proteomes" id="UP001207654"/>
    </source>
</evidence>
<comment type="caution">
    <text evidence="2">The sequence shown here is derived from an EMBL/GenBank/DDBJ whole genome shotgun (WGS) entry which is preliminary data.</text>
</comment>
<proteinExistence type="predicted"/>
<dbReference type="Pfam" id="PF01553">
    <property type="entry name" value="Acyltransferase"/>
    <property type="match status" value="1"/>
</dbReference>
<reference evidence="2 3" key="1">
    <citation type="submission" date="2022-11" db="EMBL/GenBank/DDBJ databases">
        <title>Minimal conservation of predation-associated metabolite biosynthetic gene clusters underscores biosynthetic potential of Myxococcota including descriptions for ten novel species: Archangium lansinium sp. nov., Myxococcus landrumus sp. nov., Nannocystis bai.</title>
        <authorList>
            <person name="Ahearne A."/>
            <person name="Stevens C."/>
            <person name="Phillips K."/>
        </authorList>
    </citation>
    <scope>NUCLEOTIDE SEQUENCE [LARGE SCALE GENOMIC DNA]</scope>
    <source>
        <strain evidence="2 3">MIWBW</strain>
    </source>
</reference>
<gene>
    <name evidence="2" type="ORF">OV287_13935</name>
</gene>
<organism evidence="2 3">
    <name type="scientific">Archangium lansingense</name>
    <dbReference type="NCBI Taxonomy" id="2995310"/>
    <lineage>
        <taxon>Bacteria</taxon>
        <taxon>Pseudomonadati</taxon>
        <taxon>Myxococcota</taxon>
        <taxon>Myxococcia</taxon>
        <taxon>Myxococcales</taxon>
        <taxon>Cystobacterineae</taxon>
        <taxon>Archangiaceae</taxon>
        <taxon>Archangium</taxon>
    </lineage>
</organism>
<dbReference type="RefSeq" id="WP_267534507.1">
    <property type="nucleotide sequence ID" value="NZ_JAPNKA010000001.1"/>
</dbReference>
<dbReference type="InterPro" id="IPR002123">
    <property type="entry name" value="Plipid/glycerol_acylTrfase"/>
</dbReference>
<dbReference type="SUPFAM" id="SSF69593">
    <property type="entry name" value="Glycerol-3-phosphate (1)-acyltransferase"/>
    <property type="match status" value="1"/>
</dbReference>
<dbReference type="CDD" id="cd07987">
    <property type="entry name" value="LPLAT_MGAT-like"/>
    <property type="match status" value="1"/>
</dbReference>
<keyword evidence="3" id="KW-1185">Reference proteome</keyword>
<sequence>MLEQLSDKVKQELREWTERMVGPERKERLQALARTGNEYGVDPFGFNLDYSLSALAPFFWLYRNYHRVETFGIEKVPKGRVLLISNHSGQLPMDGAMIGVALLLEADPPRAIRSMVEKWVPSLPYVSTFMARVGQIVGTPENCRRLLEADEAILVFPEGVRGLGKLWPQRYQLQDFGLGFMRLALETDTPIVPIAVVGAEEQAPALVDVKPLAKLLGFPSFPLTVTGMPLPLPTKYRIYFGEPLRFTGRADDEDSELDKKVRTVKTAIQGMLNQGLKEREGVFW</sequence>
<name>A0ABT4A1S2_9BACT</name>
<dbReference type="GO" id="GO:0016746">
    <property type="term" value="F:acyltransferase activity"/>
    <property type="evidence" value="ECO:0007669"/>
    <property type="project" value="UniProtKB-KW"/>
</dbReference>
<evidence type="ECO:0000313" key="2">
    <source>
        <dbReference type="EMBL" id="MCY1075580.1"/>
    </source>
</evidence>
<dbReference type="PANTHER" id="PTHR22753">
    <property type="entry name" value="TRANSMEMBRANE PROTEIN 68"/>
    <property type="match status" value="1"/>
</dbReference>
<protein>
    <submittedName>
        <fullName evidence="2">Lysophospholipid acyltransferase family protein</fullName>
    </submittedName>
</protein>
<dbReference type="EMBL" id="JAPNKA010000001">
    <property type="protein sequence ID" value="MCY1075580.1"/>
    <property type="molecule type" value="Genomic_DNA"/>
</dbReference>
<keyword evidence="2" id="KW-0012">Acyltransferase</keyword>
<accession>A0ABT4A1S2</accession>
<dbReference type="PANTHER" id="PTHR22753:SF14">
    <property type="entry name" value="MONOACYLGLYCEROL_DIACYLGLYCEROL O-ACYLTRANSFERASE"/>
    <property type="match status" value="1"/>
</dbReference>